<dbReference type="AlphaFoldDB" id="A0A2W5MUI9"/>
<dbReference type="Proteomes" id="UP000249417">
    <property type="component" value="Unassembled WGS sequence"/>
</dbReference>
<protein>
    <recommendedName>
        <fullName evidence="2">Bacteriophage Mu Gp45 N-terminal domain-containing protein</fullName>
    </recommendedName>
</protein>
<dbReference type="InterPro" id="IPR014462">
    <property type="entry name" value="Phage_Mu_Gp45"/>
</dbReference>
<dbReference type="EMBL" id="QFQB01000074">
    <property type="protein sequence ID" value="PZQ44872.1"/>
    <property type="molecule type" value="Genomic_DNA"/>
</dbReference>
<evidence type="ECO:0000313" key="4">
    <source>
        <dbReference type="Proteomes" id="UP000249417"/>
    </source>
</evidence>
<reference evidence="3 4" key="1">
    <citation type="submission" date="2017-08" db="EMBL/GenBank/DDBJ databases">
        <title>Infants hospitalized years apart are colonized by the same room-sourced microbial strains.</title>
        <authorList>
            <person name="Brooks B."/>
            <person name="Olm M.R."/>
            <person name="Firek B.A."/>
            <person name="Baker R."/>
            <person name="Thomas B.C."/>
            <person name="Morowitz M.J."/>
            <person name="Banfield J.F."/>
        </authorList>
    </citation>
    <scope>NUCLEOTIDE SEQUENCE [LARGE SCALE GENOMIC DNA]</scope>
    <source>
        <strain evidence="3">S2_005_002_R2_29</strain>
    </source>
</reference>
<feature type="region of interest" description="Disordered" evidence="1">
    <location>
        <begin position="161"/>
        <end position="182"/>
    </location>
</feature>
<dbReference type="Pfam" id="PF06890">
    <property type="entry name" value="Phage_Mu_Gp45"/>
    <property type="match status" value="1"/>
</dbReference>
<name>A0A2W5MUI9_9BACT</name>
<evidence type="ECO:0000256" key="1">
    <source>
        <dbReference type="SAM" id="MobiDB-lite"/>
    </source>
</evidence>
<dbReference type="InterPro" id="IPR053861">
    <property type="entry name" value="Phage_Mu_Gp45_N"/>
</dbReference>
<organism evidence="3 4">
    <name type="scientific">Micavibrio aeruginosavorus</name>
    <dbReference type="NCBI Taxonomy" id="349221"/>
    <lineage>
        <taxon>Bacteria</taxon>
        <taxon>Pseudomonadati</taxon>
        <taxon>Bdellovibrionota</taxon>
        <taxon>Bdellovibrionia</taxon>
        <taxon>Bdellovibrionales</taxon>
        <taxon>Pseudobdellovibrionaceae</taxon>
        <taxon>Micavibrio</taxon>
    </lineage>
</organism>
<accession>A0A2W5MUI9</accession>
<dbReference type="NCBIfam" id="TIGR01644">
    <property type="entry name" value="phage_P2_V"/>
    <property type="match status" value="1"/>
</dbReference>
<proteinExistence type="predicted"/>
<dbReference type="InterPro" id="IPR013046">
    <property type="entry name" value="GpV/Gp45"/>
</dbReference>
<evidence type="ECO:0000259" key="2">
    <source>
        <dbReference type="Pfam" id="PF06890"/>
    </source>
</evidence>
<evidence type="ECO:0000313" key="3">
    <source>
        <dbReference type="EMBL" id="PZQ44872.1"/>
    </source>
</evidence>
<sequence>MTDGISKYLDPLKRRIYSIASRGTIKGVSDGGGRQYAQVGLLAGESRDNVERIQNFGLSSNPPAGTQAVVICVGGNRDHPIIIATDNQAARIGNLKSGETVIYNAAGDFVKIEIDGKITIKASSKVRVEAPLMECTGDIIDNCDNGGLSMKQMREIYNTHTHKENDNAPAESQAATQKMEGA</sequence>
<dbReference type="PIRSF" id="PIRSF012337">
    <property type="entry name" value="gp45"/>
    <property type="match status" value="1"/>
</dbReference>
<feature type="domain" description="Bacteriophage Mu Gp45 N-terminal" evidence="2">
    <location>
        <begin position="22"/>
        <end position="88"/>
    </location>
</feature>
<comment type="caution">
    <text evidence="3">The sequence shown here is derived from an EMBL/GenBank/DDBJ whole genome shotgun (WGS) entry which is preliminary data.</text>
</comment>
<gene>
    <name evidence="3" type="ORF">DI551_09225</name>
</gene>